<dbReference type="EMBL" id="JBHFFA010000004">
    <property type="protein sequence ID" value="KAL2631229.1"/>
    <property type="molecule type" value="Genomic_DNA"/>
</dbReference>
<proteinExistence type="predicted"/>
<gene>
    <name evidence="1" type="ORF">R1flu_015915</name>
</gene>
<comment type="caution">
    <text evidence="1">The sequence shown here is derived from an EMBL/GenBank/DDBJ whole genome shotgun (WGS) entry which is preliminary data.</text>
</comment>
<dbReference type="AlphaFoldDB" id="A0ABD1YLC8"/>
<organism evidence="1 2">
    <name type="scientific">Riccia fluitans</name>
    <dbReference type="NCBI Taxonomy" id="41844"/>
    <lineage>
        <taxon>Eukaryota</taxon>
        <taxon>Viridiplantae</taxon>
        <taxon>Streptophyta</taxon>
        <taxon>Embryophyta</taxon>
        <taxon>Marchantiophyta</taxon>
        <taxon>Marchantiopsida</taxon>
        <taxon>Marchantiidae</taxon>
        <taxon>Marchantiales</taxon>
        <taxon>Ricciaceae</taxon>
        <taxon>Riccia</taxon>
    </lineage>
</organism>
<name>A0ABD1YLC8_9MARC</name>
<dbReference type="Proteomes" id="UP001605036">
    <property type="component" value="Unassembled WGS sequence"/>
</dbReference>
<accession>A0ABD1YLC8</accession>
<keyword evidence="2" id="KW-1185">Reference proteome</keyword>
<evidence type="ECO:0000313" key="2">
    <source>
        <dbReference type="Proteomes" id="UP001605036"/>
    </source>
</evidence>
<reference evidence="1 2" key="1">
    <citation type="submission" date="2024-09" db="EMBL/GenBank/DDBJ databases">
        <title>Chromosome-scale assembly of Riccia fluitans.</title>
        <authorList>
            <person name="Paukszto L."/>
            <person name="Sawicki J."/>
            <person name="Karawczyk K."/>
            <person name="Piernik-Szablinska J."/>
            <person name="Szczecinska M."/>
            <person name="Mazdziarz M."/>
        </authorList>
    </citation>
    <scope>NUCLEOTIDE SEQUENCE [LARGE SCALE GENOMIC DNA]</scope>
    <source>
        <strain evidence="1">Rf_01</strain>
        <tissue evidence="1">Aerial parts of the thallus</tissue>
    </source>
</reference>
<sequence length="66" mass="6964">MVSKCFGTLEHLRSIGEGNAVRQRNPVLKRATALAAAAVMNPCSVMQMGLSLPLFRSGHPGGQGEN</sequence>
<evidence type="ECO:0000313" key="1">
    <source>
        <dbReference type="EMBL" id="KAL2631229.1"/>
    </source>
</evidence>
<protein>
    <submittedName>
        <fullName evidence="1">Uncharacterized protein</fullName>
    </submittedName>
</protein>